<accession>A0ABS5RDG9</accession>
<organism evidence="1 2">
    <name type="scientific">Mycolicibacter acidiphilus</name>
    <dbReference type="NCBI Taxonomy" id="2835306"/>
    <lineage>
        <taxon>Bacteria</taxon>
        <taxon>Bacillati</taxon>
        <taxon>Actinomycetota</taxon>
        <taxon>Actinomycetes</taxon>
        <taxon>Mycobacteriales</taxon>
        <taxon>Mycobacteriaceae</taxon>
        <taxon>Mycolicibacter</taxon>
    </lineage>
</organism>
<proteinExistence type="predicted"/>
<dbReference type="InterPro" id="IPR024495">
    <property type="entry name" value="DUF2771"/>
</dbReference>
<dbReference type="EMBL" id="JAHCLR010000003">
    <property type="protein sequence ID" value="MBS9532333.1"/>
    <property type="molecule type" value="Genomic_DNA"/>
</dbReference>
<name>A0ABS5RDG9_9MYCO</name>
<evidence type="ECO:0000313" key="1">
    <source>
        <dbReference type="EMBL" id="MBS9532333.1"/>
    </source>
</evidence>
<sequence length="177" mass="19695">MKLYSGSSLQAKRSTVVLVVALVLLAAFGAGFGAWQLSRNEAPQQPQISAYSNGHLTRTEPYLYCEVLDLDECVMTKRQGELPVDRDHPIQLSVDSVISQSPWRLLLIYRDPADTTTSFFRPGTKMALTIPSVDPQRGPLRGLVVQLLTMVIDPVGEMFEAPHAEWAVRTVWEPETV</sequence>
<dbReference type="RefSeq" id="WP_214091221.1">
    <property type="nucleotide sequence ID" value="NZ_JAHCLR010000003.1"/>
</dbReference>
<keyword evidence="2" id="KW-1185">Reference proteome</keyword>
<comment type="caution">
    <text evidence="1">The sequence shown here is derived from an EMBL/GenBank/DDBJ whole genome shotgun (WGS) entry which is preliminary data.</text>
</comment>
<protein>
    <submittedName>
        <fullName evidence="1">DUF2771 domain-containing protein</fullName>
    </submittedName>
</protein>
<evidence type="ECO:0000313" key="2">
    <source>
        <dbReference type="Proteomes" id="UP001519535"/>
    </source>
</evidence>
<reference evidence="1 2" key="1">
    <citation type="submission" date="2021-05" db="EMBL/GenBank/DDBJ databases">
        <title>Mycobacterium acidophilum sp. nov., an extremely acid-tolerant member of the genus Mycobacterium.</title>
        <authorList>
            <person name="Xia J."/>
        </authorList>
    </citation>
    <scope>NUCLEOTIDE SEQUENCE [LARGE SCALE GENOMIC DNA]</scope>
    <source>
        <strain evidence="1 2">M1</strain>
    </source>
</reference>
<dbReference type="Pfam" id="PF10969">
    <property type="entry name" value="DUF2771"/>
    <property type="match status" value="1"/>
</dbReference>
<gene>
    <name evidence="1" type="ORF">KIH27_01875</name>
</gene>
<dbReference type="Proteomes" id="UP001519535">
    <property type="component" value="Unassembled WGS sequence"/>
</dbReference>